<evidence type="ECO:0000256" key="5">
    <source>
        <dbReference type="ARBA" id="ARBA00022801"/>
    </source>
</evidence>
<dbReference type="InterPro" id="IPR009003">
    <property type="entry name" value="Peptidase_S1_PA"/>
</dbReference>
<dbReference type="Pfam" id="PF02674">
    <property type="entry name" value="Colicin_V"/>
    <property type="match status" value="1"/>
</dbReference>
<dbReference type="InterPro" id="IPR047680">
    <property type="entry name" value="MarP-like"/>
</dbReference>
<dbReference type="SUPFAM" id="SSF50494">
    <property type="entry name" value="Trypsin-like serine proteases"/>
    <property type="match status" value="1"/>
</dbReference>
<dbReference type="InterPro" id="IPR001940">
    <property type="entry name" value="Peptidase_S1C"/>
</dbReference>
<dbReference type="Proteomes" id="UP001277761">
    <property type="component" value="Unassembled WGS sequence"/>
</dbReference>
<evidence type="ECO:0000256" key="6">
    <source>
        <dbReference type="ARBA" id="ARBA00022989"/>
    </source>
</evidence>
<dbReference type="GO" id="GO:0006508">
    <property type="term" value="P:proteolysis"/>
    <property type="evidence" value="ECO:0007669"/>
    <property type="project" value="UniProtKB-KW"/>
</dbReference>
<dbReference type="InterPro" id="IPR043504">
    <property type="entry name" value="Peptidase_S1_PA_chymotrypsin"/>
</dbReference>
<keyword evidence="3 9" id="KW-0645">Protease</keyword>
<dbReference type="EC" id="3.4.21.-" evidence="9"/>
<reference evidence="9 10" key="1">
    <citation type="submission" date="2023-11" db="EMBL/GenBank/DDBJ databases">
        <authorList>
            <person name="Xu M."/>
            <person name="Jiang T."/>
        </authorList>
    </citation>
    <scope>NUCLEOTIDE SEQUENCE [LARGE SCALE GENOMIC DNA]</scope>
    <source>
        <strain evidence="9 10">SD</strain>
    </source>
</reference>
<gene>
    <name evidence="9" type="ORF">SK069_15505</name>
</gene>
<dbReference type="Gene3D" id="2.40.10.10">
    <property type="entry name" value="Trypsin-like serine proteases"/>
    <property type="match status" value="2"/>
</dbReference>
<dbReference type="Pfam" id="PF13365">
    <property type="entry name" value="Trypsin_2"/>
    <property type="match status" value="1"/>
</dbReference>
<keyword evidence="7 8" id="KW-0472">Membrane</keyword>
<dbReference type="RefSeq" id="WP_319955157.1">
    <property type="nucleotide sequence ID" value="NZ_JAXAVX010000010.1"/>
</dbReference>
<keyword evidence="4 8" id="KW-0812">Transmembrane</keyword>
<dbReference type="PANTHER" id="PTHR43343">
    <property type="entry name" value="PEPTIDASE S12"/>
    <property type="match status" value="1"/>
</dbReference>
<name>A0ABU4VQF6_9ACTN</name>
<proteinExistence type="inferred from homology"/>
<dbReference type="NCBIfam" id="NF033740">
    <property type="entry name" value="MarP_fam_protase"/>
    <property type="match status" value="1"/>
</dbReference>
<evidence type="ECO:0000256" key="7">
    <source>
        <dbReference type="ARBA" id="ARBA00023136"/>
    </source>
</evidence>
<comment type="caution">
    <text evidence="9">The sequence shown here is derived from an EMBL/GenBank/DDBJ whole genome shotgun (WGS) entry which is preliminary data.</text>
</comment>
<evidence type="ECO:0000313" key="10">
    <source>
        <dbReference type="Proteomes" id="UP001277761"/>
    </source>
</evidence>
<evidence type="ECO:0000313" key="9">
    <source>
        <dbReference type="EMBL" id="MDX8153005.1"/>
    </source>
</evidence>
<evidence type="ECO:0000256" key="1">
    <source>
        <dbReference type="ARBA" id="ARBA00004141"/>
    </source>
</evidence>
<sequence length="389" mass="39985">MTTLDWVLVALAVLAALGGAAQGLLAAASGFLGFAAGAFAGARLAPLILEGGRANADAPLVALIAGSVCGVLLGGGLQRVGERLQRRLRGGPRLRVVAVVDAGLGAAFTLALLVAAAWLVSAIALQTPSLPSGWRSEVRSSTLLREIRRTLPPADDALAVLARFDPLPGFAGPSALVDEPDDEILRDPGVRRGRQGVVRVETRACGVGVVGTGWVAAPGYVVTNQHVVAGSDDTEVVPEAGGGPLAGRIVYADPEEDVAVLAVSGLQARTLRMVREPERGTAAAVLGYPLAGPFRARAARIASAQTVTGEDAYGRGQVERRILPFRGLVQQGNSGGPVVDARGRVLGTVFASSSNARRRAGYAVPNDVVRGVLRDVDRARTVDPGPCGH</sequence>
<dbReference type="EMBL" id="JAXAVX010000010">
    <property type="protein sequence ID" value="MDX8153005.1"/>
    <property type="molecule type" value="Genomic_DNA"/>
</dbReference>
<organism evidence="9 10">
    <name type="scientific">Patulibacter brassicae</name>
    <dbReference type="NCBI Taxonomy" id="1705717"/>
    <lineage>
        <taxon>Bacteria</taxon>
        <taxon>Bacillati</taxon>
        <taxon>Actinomycetota</taxon>
        <taxon>Thermoleophilia</taxon>
        <taxon>Solirubrobacterales</taxon>
        <taxon>Patulibacteraceae</taxon>
        <taxon>Patulibacter</taxon>
    </lineage>
</organism>
<protein>
    <submittedName>
        <fullName evidence="9">MarP family serine protease</fullName>
        <ecNumber evidence="9">3.4.21.-</ecNumber>
    </submittedName>
</protein>
<keyword evidence="5 9" id="KW-0378">Hydrolase</keyword>
<dbReference type="InterPro" id="IPR051201">
    <property type="entry name" value="Chloro_Bact_Ser_Proteases"/>
</dbReference>
<feature type="transmembrane region" description="Helical" evidence="8">
    <location>
        <begin position="98"/>
        <end position="120"/>
    </location>
</feature>
<keyword evidence="6 8" id="KW-1133">Transmembrane helix</keyword>
<dbReference type="GO" id="GO:0008233">
    <property type="term" value="F:peptidase activity"/>
    <property type="evidence" value="ECO:0007669"/>
    <property type="project" value="UniProtKB-KW"/>
</dbReference>
<evidence type="ECO:0000256" key="3">
    <source>
        <dbReference type="ARBA" id="ARBA00022670"/>
    </source>
</evidence>
<evidence type="ECO:0000256" key="4">
    <source>
        <dbReference type="ARBA" id="ARBA00022692"/>
    </source>
</evidence>
<evidence type="ECO:0000256" key="2">
    <source>
        <dbReference type="ARBA" id="ARBA00010541"/>
    </source>
</evidence>
<feature type="transmembrane region" description="Helical" evidence="8">
    <location>
        <begin position="59"/>
        <end position="77"/>
    </location>
</feature>
<comment type="similarity">
    <text evidence="2">Belongs to the peptidase S1C family.</text>
</comment>
<dbReference type="PANTHER" id="PTHR43343:SF3">
    <property type="entry name" value="PROTEASE DO-LIKE 8, CHLOROPLASTIC"/>
    <property type="match status" value="1"/>
</dbReference>
<comment type="subcellular location">
    <subcellularLocation>
        <location evidence="1">Membrane</location>
        <topology evidence="1">Multi-pass membrane protein</topology>
    </subcellularLocation>
</comment>
<evidence type="ECO:0000256" key="8">
    <source>
        <dbReference type="SAM" id="Phobius"/>
    </source>
</evidence>
<dbReference type="PRINTS" id="PR00834">
    <property type="entry name" value="PROTEASES2C"/>
</dbReference>
<accession>A0ABU4VQF6</accession>
<dbReference type="InterPro" id="IPR003825">
    <property type="entry name" value="Colicin-V_CvpA"/>
</dbReference>
<keyword evidence="10" id="KW-1185">Reference proteome</keyword>